<dbReference type="AlphaFoldDB" id="A0A067Q1P0"/>
<feature type="compositionally biased region" description="Basic and acidic residues" evidence="1">
    <location>
        <begin position="9"/>
        <end position="19"/>
    </location>
</feature>
<feature type="region of interest" description="Disordered" evidence="1">
    <location>
        <begin position="1"/>
        <end position="83"/>
    </location>
</feature>
<gene>
    <name evidence="2" type="ORF">JAAARDRAFT_35129</name>
</gene>
<organism evidence="2 3">
    <name type="scientific">Jaapia argillacea MUCL 33604</name>
    <dbReference type="NCBI Taxonomy" id="933084"/>
    <lineage>
        <taxon>Eukaryota</taxon>
        <taxon>Fungi</taxon>
        <taxon>Dikarya</taxon>
        <taxon>Basidiomycota</taxon>
        <taxon>Agaricomycotina</taxon>
        <taxon>Agaricomycetes</taxon>
        <taxon>Agaricomycetidae</taxon>
        <taxon>Jaapiales</taxon>
        <taxon>Jaapiaceae</taxon>
        <taxon>Jaapia</taxon>
    </lineage>
</organism>
<dbReference type="EMBL" id="KL197719">
    <property type="protein sequence ID" value="KDQ57412.1"/>
    <property type="molecule type" value="Genomic_DNA"/>
</dbReference>
<keyword evidence="3" id="KW-1185">Reference proteome</keyword>
<dbReference type="InParanoid" id="A0A067Q1P0"/>
<accession>A0A067Q1P0</accession>
<evidence type="ECO:0000313" key="2">
    <source>
        <dbReference type="EMBL" id="KDQ57412.1"/>
    </source>
</evidence>
<reference evidence="3" key="1">
    <citation type="journal article" date="2014" name="Proc. Natl. Acad. Sci. U.S.A.">
        <title>Extensive sampling of basidiomycete genomes demonstrates inadequacy of the white-rot/brown-rot paradigm for wood decay fungi.</title>
        <authorList>
            <person name="Riley R."/>
            <person name="Salamov A.A."/>
            <person name="Brown D.W."/>
            <person name="Nagy L.G."/>
            <person name="Floudas D."/>
            <person name="Held B.W."/>
            <person name="Levasseur A."/>
            <person name="Lombard V."/>
            <person name="Morin E."/>
            <person name="Otillar R."/>
            <person name="Lindquist E.A."/>
            <person name="Sun H."/>
            <person name="LaButti K.M."/>
            <person name="Schmutz J."/>
            <person name="Jabbour D."/>
            <person name="Luo H."/>
            <person name="Baker S.E."/>
            <person name="Pisabarro A.G."/>
            <person name="Walton J.D."/>
            <person name="Blanchette R.A."/>
            <person name="Henrissat B."/>
            <person name="Martin F."/>
            <person name="Cullen D."/>
            <person name="Hibbett D.S."/>
            <person name="Grigoriev I.V."/>
        </authorList>
    </citation>
    <scope>NUCLEOTIDE SEQUENCE [LARGE SCALE GENOMIC DNA]</scope>
    <source>
        <strain evidence="3">MUCL 33604</strain>
    </source>
</reference>
<sequence length="83" mass="9172">MYANDEFVEEHQHQHDPRLPKHGCPPSIRSHSLSTINMRASNQVSHGSTRSSHPTPESPLLTSPWRVATCHSRQAGGGNHGSR</sequence>
<evidence type="ECO:0000256" key="1">
    <source>
        <dbReference type="SAM" id="MobiDB-lite"/>
    </source>
</evidence>
<name>A0A067Q1P0_9AGAM</name>
<feature type="compositionally biased region" description="Polar residues" evidence="1">
    <location>
        <begin position="29"/>
        <end position="55"/>
    </location>
</feature>
<protein>
    <submittedName>
        <fullName evidence="2">Uncharacterized protein</fullName>
    </submittedName>
</protein>
<dbReference type="HOGENOM" id="CLU_2542868_0_0_1"/>
<dbReference type="Proteomes" id="UP000027265">
    <property type="component" value="Unassembled WGS sequence"/>
</dbReference>
<evidence type="ECO:0000313" key="3">
    <source>
        <dbReference type="Proteomes" id="UP000027265"/>
    </source>
</evidence>
<proteinExistence type="predicted"/>